<dbReference type="InterPro" id="IPR027470">
    <property type="entry name" value="Cation_efflux_CTD"/>
</dbReference>
<dbReference type="RefSeq" id="XP_034010676.1">
    <property type="nucleotide sequence ID" value="XM_034157485.1"/>
</dbReference>
<evidence type="ECO:0000256" key="6">
    <source>
        <dbReference type="ARBA" id="ARBA00022989"/>
    </source>
</evidence>
<dbReference type="NCBIfam" id="TIGR01297">
    <property type="entry name" value="CDF"/>
    <property type="match status" value="1"/>
</dbReference>
<keyword evidence="7 8" id="KW-0472">Membrane</keyword>
<evidence type="ECO:0000256" key="3">
    <source>
        <dbReference type="ARBA" id="ARBA00022448"/>
    </source>
</evidence>
<evidence type="ECO:0000259" key="9">
    <source>
        <dbReference type="Pfam" id="PF01545"/>
    </source>
</evidence>
<dbReference type="Proteomes" id="UP000449547">
    <property type="component" value="Unassembled WGS sequence"/>
</dbReference>
<comment type="subcellular location">
    <subcellularLocation>
        <location evidence="1">Membrane</location>
        <topology evidence="1">Multi-pass membrane protein</topology>
    </subcellularLocation>
</comment>
<feature type="transmembrane region" description="Helical" evidence="8">
    <location>
        <begin position="75"/>
        <end position="98"/>
    </location>
</feature>
<feature type="transmembrane region" description="Helical" evidence="8">
    <location>
        <begin position="7"/>
        <end position="26"/>
    </location>
</feature>
<dbReference type="OMA" id="FQDCASW"/>
<evidence type="ECO:0000256" key="2">
    <source>
        <dbReference type="ARBA" id="ARBA00008873"/>
    </source>
</evidence>
<dbReference type="GO" id="GO:0005385">
    <property type="term" value="F:zinc ion transmembrane transporter activity"/>
    <property type="evidence" value="ECO:0007669"/>
    <property type="project" value="TreeGrafter"/>
</dbReference>
<dbReference type="GO" id="GO:0006882">
    <property type="term" value="P:intracellular zinc ion homeostasis"/>
    <property type="evidence" value="ECO:0007669"/>
    <property type="project" value="TreeGrafter"/>
</dbReference>
<dbReference type="InterPro" id="IPR027469">
    <property type="entry name" value="Cation_efflux_TMD_sf"/>
</dbReference>
<keyword evidence="5" id="KW-0862">Zinc</keyword>
<feature type="transmembrane region" description="Helical" evidence="8">
    <location>
        <begin position="110"/>
        <end position="130"/>
    </location>
</feature>
<accession>A0A642UGX6</accession>
<sequence>MSKETRIKALLTIDTVFFLVEAITGYTVHSLALVADSFHMLNDIVSLVIALWAVKVKNTKKADDRYTYGWQRAEILGALINAVFLLALCFSILMEAIARLVSPPEVTNPKLILVVGCWGLASNMVGLVLFHEHGGHSHSHASSAEENVYGHSNSSSSNVADYLPNTVVERYQPDEESPLISSHSHSHVGGGSTPEKRKSLNMEGVFLHVLGDALGNIGVIITALVIWKTNYSWKFYADPVTSLVITAIIFSTALPLCRKASKILLQATPANMNLNEIKDQIKAIPQVKSVHSFHVWNLNEDQVIASIHVRLNDNCGTGNSNIIDKNSFLQVVAQIREILHRYNIHQVTVQPEFSDSSSPSPEAADVYGPSHKGVCSIDDIANCDVHCK</sequence>
<dbReference type="GeneID" id="54783246"/>
<evidence type="ECO:0000313" key="12">
    <source>
        <dbReference type="Proteomes" id="UP000449547"/>
    </source>
</evidence>
<dbReference type="Pfam" id="PF01545">
    <property type="entry name" value="Cation_efflux"/>
    <property type="match status" value="1"/>
</dbReference>
<dbReference type="InterPro" id="IPR036837">
    <property type="entry name" value="Cation_efflux_CTD_sf"/>
</dbReference>
<comment type="similarity">
    <text evidence="2">Belongs to the cation diffusion facilitator (CDF) transporter (TC 2.A.4) family. SLC30A subfamily.</text>
</comment>
<dbReference type="PANTHER" id="PTHR45820">
    <property type="entry name" value="FI23527P1"/>
    <property type="match status" value="1"/>
</dbReference>
<dbReference type="InterPro" id="IPR058533">
    <property type="entry name" value="Cation_efflux_TM"/>
</dbReference>
<dbReference type="SUPFAM" id="SSF160240">
    <property type="entry name" value="Cation efflux protein cytoplasmic domain-like"/>
    <property type="match status" value="1"/>
</dbReference>
<keyword evidence="12" id="KW-1185">Reference proteome</keyword>
<dbReference type="SUPFAM" id="SSF161111">
    <property type="entry name" value="Cation efflux protein transmembrane domain-like"/>
    <property type="match status" value="1"/>
</dbReference>
<dbReference type="EMBL" id="SWFT01000137">
    <property type="protein sequence ID" value="KAA8898751.1"/>
    <property type="molecule type" value="Genomic_DNA"/>
</dbReference>
<feature type="transmembrane region" description="Helical" evidence="8">
    <location>
        <begin position="205"/>
        <end position="227"/>
    </location>
</feature>
<dbReference type="GO" id="GO:0000329">
    <property type="term" value="C:fungal-type vacuole membrane"/>
    <property type="evidence" value="ECO:0007669"/>
    <property type="project" value="TreeGrafter"/>
</dbReference>
<dbReference type="PANTHER" id="PTHR45820:SF4">
    <property type="entry name" value="ZINC TRANSPORTER 63C, ISOFORM F"/>
    <property type="match status" value="1"/>
</dbReference>
<evidence type="ECO:0000256" key="5">
    <source>
        <dbReference type="ARBA" id="ARBA00022833"/>
    </source>
</evidence>
<evidence type="ECO:0008006" key="13">
    <source>
        <dbReference type="Google" id="ProtNLM"/>
    </source>
</evidence>
<feature type="domain" description="Cation efflux protein cytoplasmic" evidence="10">
    <location>
        <begin position="271"/>
        <end position="352"/>
    </location>
</feature>
<dbReference type="VEuPathDB" id="FungiDB:DIURU_004595"/>
<evidence type="ECO:0000256" key="8">
    <source>
        <dbReference type="SAM" id="Phobius"/>
    </source>
</evidence>
<gene>
    <name evidence="11" type="ORF">DIURU_004595</name>
</gene>
<feature type="transmembrane region" description="Helical" evidence="8">
    <location>
        <begin position="239"/>
        <end position="257"/>
    </location>
</feature>
<keyword evidence="6 8" id="KW-1133">Transmembrane helix</keyword>
<dbReference type="AlphaFoldDB" id="A0A642UGX6"/>
<dbReference type="OrthoDB" id="9944568at2759"/>
<organism evidence="11 12">
    <name type="scientific">Diutina rugosa</name>
    <name type="common">Yeast</name>
    <name type="synonym">Candida rugosa</name>
    <dbReference type="NCBI Taxonomy" id="5481"/>
    <lineage>
        <taxon>Eukaryota</taxon>
        <taxon>Fungi</taxon>
        <taxon>Dikarya</taxon>
        <taxon>Ascomycota</taxon>
        <taxon>Saccharomycotina</taxon>
        <taxon>Pichiomycetes</taxon>
        <taxon>Debaryomycetaceae</taxon>
        <taxon>Diutina</taxon>
    </lineage>
</organism>
<keyword evidence="4 8" id="KW-0812">Transmembrane</keyword>
<feature type="transmembrane region" description="Helical" evidence="8">
    <location>
        <begin position="32"/>
        <end position="54"/>
    </location>
</feature>
<evidence type="ECO:0000256" key="1">
    <source>
        <dbReference type="ARBA" id="ARBA00004141"/>
    </source>
</evidence>
<feature type="domain" description="Cation efflux protein transmembrane" evidence="9">
    <location>
        <begin position="9"/>
        <end position="265"/>
    </location>
</feature>
<protein>
    <recommendedName>
        <fullName evidence="13">Cation efflux protein cytoplasmic domain-containing protein</fullName>
    </recommendedName>
</protein>
<reference evidence="11 12" key="1">
    <citation type="submission" date="2019-07" db="EMBL/GenBank/DDBJ databases">
        <title>Genome assembly of two rare yeast pathogens: Diutina rugosa and Trichomonascus ciferrii.</title>
        <authorList>
            <person name="Mixao V."/>
            <person name="Saus E."/>
            <person name="Hansen A."/>
            <person name="Lass-Flor C."/>
            <person name="Gabaldon T."/>
        </authorList>
    </citation>
    <scope>NUCLEOTIDE SEQUENCE [LARGE SCALE GENOMIC DNA]</scope>
    <source>
        <strain evidence="11 12">CBS 613</strain>
    </source>
</reference>
<evidence type="ECO:0000259" key="10">
    <source>
        <dbReference type="Pfam" id="PF16916"/>
    </source>
</evidence>
<keyword evidence="3" id="KW-0813">Transport</keyword>
<proteinExistence type="inferred from homology"/>
<dbReference type="Pfam" id="PF16916">
    <property type="entry name" value="ZT_dimer"/>
    <property type="match status" value="1"/>
</dbReference>
<evidence type="ECO:0000256" key="7">
    <source>
        <dbReference type="ARBA" id="ARBA00023136"/>
    </source>
</evidence>
<name>A0A642UGX6_DIURU</name>
<comment type="caution">
    <text evidence="11">The sequence shown here is derived from an EMBL/GenBank/DDBJ whole genome shotgun (WGS) entry which is preliminary data.</text>
</comment>
<evidence type="ECO:0000313" key="11">
    <source>
        <dbReference type="EMBL" id="KAA8898751.1"/>
    </source>
</evidence>
<evidence type="ECO:0000256" key="4">
    <source>
        <dbReference type="ARBA" id="ARBA00022692"/>
    </source>
</evidence>
<dbReference type="Gene3D" id="1.20.1510.10">
    <property type="entry name" value="Cation efflux protein transmembrane domain"/>
    <property type="match status" value="1"/>
</dbReference>
<dbReference type="InterPro" id="IPR002524">
    <property type="entry name" value="Cation_efflux"/>
</dbReference>